<feature type="compositionally biased region" description="Low complexity" evidence="1">
    <location>
        <begin position="458"/>
        <end position="470"/>
    </location>
</feature>
<evidence type="ECO:0000256" key="1">
    <source>
        <dbReference type="SAM" id="MobiDB-lite"/>
    </source>
</evidence>
<feature type="compositionally biased region" description="Low complexity" evidence="1">
    <location>
        <begin position="220"/>
        <end position="231"/>
    </location>
</feature>
<name>A0ABQ5ERU2_9ASTR</name>
<reference evidence="2" key="1">
    <citation type="journal article" date="2022" name="Int. J. Mol. Sci.">
        <title>Draft Genome of Tanacetum Coccineum: Genomic Comparison of Closely Related Tanacetum-Family Plants.</title>
        <authorList>
            <person name="Yamashiro T."/>
            <person name="Shiraishi A."/>
            <person name="Nakayama K."/>
            <person name="Satake H."/>
        </authorList>
    </citation>
    <scope>NUCLEOTIDE SEQUENCE</scope>
</reference>
<feature type="region of interest" description="Disordered" evidence="1">
    <location>
        <begin position="78"/>
        <end position="97"/>
    </location>
</feature>
<dbReference type="GO" id="GO:0003964">
    <property type="term" value="F:RNA-directed DNA polymerase activity"/>
    <property type="evidence" value="ECO:0007669"/>
    <property type="project" value="UniProtKB-KW"/>
</dbReference>
<keyword evidence="2" id="KW-0808">Transferase</keyword>
<dbReference type="Proteomes" id="UP001151760">
    <property type="component" value="Unassembled WGS sequence"/>
</dbReference>
<evidence type="ECO:0000313" key="2">
    <source>
        <dbReference type="EMBL" id="GJT53627.1"/>
    </source>
</evidence>
<organism evidence="2 3">
    <name type="scientific">Tanacetum coccineum</name>
    <dbReference type="NCBI Taxonomy" id="301880"/>
    <lineage>
        <taxon>Eukaryota</taxon>
        <taxon>Viridiplantae</taxon>
        <taxon>Streptophyta</taxon>
        <taxon>Embryophyta</taxon>
        <taxon>Tracheophyta</taxon>
        <taxon>Spermatophyta</taxon>
        <taxon>Magnoliopsida</taxon>
        <taxon>eudicotyledons</taxon>
        <taxon>Gunneridae</taxon>
        <taxon>Pentapetalae</taxon>
        <taxon>asterids</taxon>
        <taxon>campanulids</taxon>
        <taxon>Asterales</taxon>
        <taxon>Asteraceae</taxon>
        <taxon>Asteroideae</taxon>
        <taxon>Anthemideae</taxon>
        <taxon>Anthemidinae</taxon>
        <taxon>Tanacetum</taxon>
    </lineage>
</organism>
<reference evidence="2" key="2">
    <citation type="submission" date="2022-01" db="EMBL/GenBank/DDBJ databases">
        <authorList>
            <person name="Yamashiro T."/>
            <person name="Shiraishi A."/>
            <person name="Satake H."/>
            <person name="Nakayama K."/>
        </authorList>
    </citation>
    <scope>NUCLEOTIDE SEQUENCE</scope>
</reference>
<gene>
    <name evidence="2" type="ORF">Tco_0988681</name>
</gene>
<dbReference type="PANTHER" id="PTHR31286:SF180">
    <property type="entry name" value="OS10G0362600 PROTEIN"/>
    <property type="match status" value="1"/>
</dbReference>
<comment type="caution">
    <text evidence="2">The sequence shown here is derived from an EMBL/GenBank/DDBJ whole genome shotgun (WGS) entry which is preliminary data.</text>
</comment>
<dbReference type="PANTHER" id="PTHR31286">
    <property type="entry name" value="GLYCINE-RICH CELL WALL STRUCTURAL PROTEIN 1.8-LIKE"/>
    <property type="match status" value="1"/>
</dbReference>
<feature type="region of interest" description="Disordered" evidence="1">
    <location>
        <begin position="449"/>
        <end position="475"/>
    </location>
</feature>
<feature type="region of interest" description="Disordered" evidence="1">
    <location>
        <begin position="210"/>
        <end position="234"/>
    </location>
</feature>
<keyword evidence="2" id="KW-0695">RNA-directed DNA polymerase</keyword>
<dbReference type="InterPro" id="IPR040256">
    <property type="entry name" value="At4g02000-like"/>
</dbReference>
<keyword evidence="3" id="KW-1185">Reference proteome</keyword>
<keyword evidence="2" id="KW-0548">Nucleotidyltransferase</keyword>
<dbReference type="EMBL" id="BQNB010016604">
    <property type="protein sequence ID" value="GJT53627.1"/>
    <property type="molecule type" value="Genomic_DNA"/>
</dbReference>
<evidence type="ECO:0000313" key="3">
    <source>
        <dbReference type="Proteomes" id="UP001151760"/>
    </source>
</evidence>
<accession>A0ABQ5ERU2</accession>
<protein>
    <submittedName>
        <fullName evidence="2">RNA-directed DNA polymerase, eukaryota, reverse transcriptase zinc-binding domain protein</fullName>
    </submittedName>
</protein>
<proteinExistence type="predicted"/>
<sequence>MAVSNLAENEYTKEIIRIKYEWKPPHSSTCLIYGHSLVDCPKAAPKRVVNNMDKGKGQTSGADDEGFIEVKKKKSCGNNGGTKNFKPVSVKPKTQQRPKAKQLIEGMSNSPKKTPFIALNVDNPINEEVAMGSKATTSGTQEEGQSSTHIVEQINVLKKDILEGKLVLVDYDGKPLENVDYPDNLNSVDEVEPEKQSSLVDTSILNFENTDLRSYPPSPTQGSTPTGNTPGMSSYANVTGVPNRKALNFHTLYTSGGNGVDVVMPIESIRAISKSSIDSLNAMLENGPWFIRNHSLILKKWNPNVNLLKEDVGNVPVGVKLHGVLVMGRSSYVRSMIELQADMELKDTIVVAMPKLTGEGFCTCTKECPKNPGLGVAKNLKKPSQVSIGVPVGLKVGFKPTKEYILVSKKPTTNTISSKKKGVEPTKEVSNSNLFNVLNSVENDRELGTNGGTSYLASNRANSSGNSSWNVETGSTSTTPIVDKIGKLEKLIIKRKINLVDDDGKPLKKVDYLGDHDSEDEVDPVDNDMAHSMASERVGFGTKSLLEQWRDTYESGDCDEDPYDDNMCEGQDLPDKIKYICENLDIRVRGRRKK</sequence>